<dbReference type="AlphaFoldDB" id="A0A8H7UA77"/>
<dbReference type="Proteomes" id="UP000612746">
    <property type="component" value="Unassembled WGS sequence"/>
</dbReference>
<reference evidence="1" key="1">
    <citation type="submission" date="2020-12" db="EMBL/GenBank/DDBJ databases">
        <title>Metabolic potential, ecology and presence of endohyphal bacteria is reflected in genomic diversity of Mucoromycotina.</title>
        <authorList>
            <person name="Muszewska A."/>
            <person name="Okrasinska A."/>
            <person name="Steczkiewicz K."/>
            <person name="Drgas O."/>
            <person name="Orlowska M."/>
            <person name="Perlinska-Lenart U."/>
            <person name="Aleksandrzak-Piekarczyk T."/>
            <person name="Szatraj K."/>
            <person name="Zielenkiewicz U."/>
            <person name="Pilsyk S."/>
            <person name="Malc E."/>
            <person name="Mieczkowski P."/>
            <person name="Kruszewska J.S."/>
            <person name="Biernat P."/>
            <person name="Pawlowska J."/>
        </authorList>
    </citation>
    <scope>NUCLEOTIDE SEQUENCE</scope>
    <source>
        <strain evidence="1">WA0000051536</strain>
    </source>
</reference>
<evidence type="ECO:0000313" key="1">
    <source>
        <dbReference type="EMBL" id="KAG2172508.1"/>
    </source>
</evidence>
<comment type="caution">
    <text evidence="1">The sequence shown here is derived from an EMBL/GenBank/DDBJ whole genome shotgun (WGS) entry which is preliminary data.</text>
</comment>
<evidence type="ECO:0000313" key="2">
    <source>
        <dbReference type="Proteomes" id="UP000612746"/>
    </source>
</evidence>
<keyword evidence="2" id="KW-1185">Reference proteome</keyword>
<dbReference type="Gene3D" id="3.30.710.10">
    <property type="entry name" value="Potassium Channel Kv1.1, Chain A"/>
    <property type="match status" value="1"/>
</dbReference>
<protein>
    <submittedName>
        <fullName evidence="1">Uncharacterized protein</fullName>
    </submittedName>
</protein>
<dbReference type="SUPFAM" id="SSF54695">
    <property type="entry name" value="POZ domain"/>
    <property type="match status" value="1"/>
</dbReference>
<gene>
    <name evidence="1" type="ORF">INT44_002523</name>
</gene>
<dbReference type="EMBL" id="JAEPRA010000023">
    <property type="protein sequence ID" value="KAG2172508.1"/>
    <property type="molecule type" value="Genomic_DNA"/>
</dbReference>
<sequence length="303" mass="34409">MSDTADIDPTIMAEGLITQVSYSQDISDIDTTISNEDPLPSTLKFELRGRQFIIARETLLSLPESLLISMFPHGLAVKIGDESSFASIEDPVYTIDYNPDCLDFVLRFLESCNGTFAEERSMREDILLANAALGDMATLHSVQYQLLTKQAIIVLREELEYYALPPRSTIGKSANGMNDIKRSCGRNLVEQNHIFAPLERNIKKEDNTAEQHLIDMLCQSGYTRSDVWDHRALEPKQTCIMSIALTKLKTNSEESYLPTAQKMLLFWKKPARKCWWEGSAVEVHSTPVRVWCRRTWTLELALV</sequence>
<dbReference type="InterPro" id="IPR011333">
    <property type="entry name" value="SKP1/BTB/POZ_sf"/>
</dbReference>
<proteinExistence type="predicted"/>
<organism evidence="1 2">
    <name type="scientific">Umbelopsis vinacea</name>
    <dbReference type="NCBI Taxonomy" id="44442"/>
    <lineage>
        <taxon>Eukaryota</taxon>
        <taxon>Fungi</taxon>
        <taxon>Fungi incertae sedis</taxon>
        <taxon>Mucoromycota</taxon>
        <taxon>Mucoromycotina</taxon>
        <taxon>Umbelopsidomycetes</taxon>
        <taxon>Umbelopsidales</taxon>
        <taxon>Umbelopsidaceae</taxon>
        <taxon>Umbelopsis</taxon>
    </lineage>
</organism>
<dbReference type="OrthoDB" id="9451547at2759"/>
<name>A0A8H7UA77_9FUNG</name>
<accession>A0A8H7UA77</accession>